<feature type="domain" description="EGF-like" evidence="2">
    <location>
        <begin position="43"/>
        <end position="99"/>
    </location>
</feature>
<reference evidence="4" key="3">
    <citation type="submission" date="2020-12" db="UniProtKB">
        <authorList>
            <consortium name="EnsemblPlants"/>
        </authorList>
    </citation>
    <scope>IDENTIFICATION</scope>
</reference>
<dbReference type="Gramene" id="Pp3c3_18430V3.2">
    <property type="protein sequence ID" value="Pp3c3_18430V3.2"/>
    <property type="gene ID" value="Pp3c3_18430"/>
</dbReference>
<dbReference type="Gramene" id="Pp3c3_18430V3.1">
    <property type="protein sequence ID" value="Pp3c3_18430V3.1"/>
    <property type="gene ID" value="Pp3c3_18430"/>
</dbReference>
<gene>
    <name evidence="4" type="primary">LOC112280164</name>
    <name evidence="3" type="ORF">PHYPA_004617</name>
</gene>
<dbReference type="Gramene" id="Pp3c3_18430V3.3">
    <property type="protein sequence ID" value="Pp3c3_18430V3.3"/>
    <property type="gene ID" value="Pp3c3_18430"/>
</dbReference>
<sequence length="237" mass="25125">MGKRSIILTVLLLFLASAVVSAQRLEANEEISFLGKLFSNDSACKDVDCQQGICYPNDNALLSILFPYKCQCYQGWATYGQLVGFSDIPSLPCSVPNCSLNLDCAAKSPAPAPSTITPVTSANTSACLVPGICGHGKCEVINTKDRLFPTFKCVCDLGYANVLNMTAGFCVSDCEINGDCKNLNITLPGLNPPPPPNTPMTPADQTGNAGRSVKVNTIGFHIAAALLVERALLSKLF</sequence>
<dbReference type="SMART" id="SM00181">
    <property type="entry name" value="EGF"/>
    <property type="match status" value="2"/>
</dbReference>
<dbReference type="EMBL" id="ABEU02000003">
    <property type="protein sequence ID" value="PNR57623.1"/>
    <property type="molecule type" value="Genomic_DNA"/>
</dbReference>
<evidence type="ECO:0000313" key="3">
    <source>
        <dbReference type="EMBL" id="PNR57623.1"/>
    </source>
</evidence>
<dbReference type="EnsemblPlants" id="Pp3c3_18430V3.2">
    <property type="protein sequence ID" value="Pp3c3_18430V3.2"/>
    <property type="gene ID" value="Pp3c3_18430"/>
</dbReference>
<dbReference type="Proteomes" id="UP000006727">
    <property type="component" value="Chromosome 3"/>
</dbReference>
<feature type="domain" description="EGF-like" evidence="2">
    <location>
        <begin position="126"/>
        <end position="171"/>
    </location>
</feature>
<evidence type="ECO:0000313" key="4">
    <source>
        <dbReference type="EnsemblPlants" id="Pp3c3_18430V3.1"/>
    </source>
</evidence>
<feature type="signal peptide" evidence="1">
    <location>
        <begin position="1"/>
        <end position="22"/>
    </location>
</feature>
<keyword evidence="1" id="KW-0732">Signal</keyword>
<keyword evidence="5" id="KW-1185">Reference proteome</keyword>
<dbReference type="AlphaFoldDB" id="A0A2K1KV04"/>
<evidence type="ECO:0000256" key="1">
    <source>
        <dbReference type="SAM" id="SignalP"/>
    </source>
</evidence>
<dbReference type="PANTHER" id="PTHR33881">
    <property type="entry name" value="NEUROGENIC LOCUS NOTCH-LIKE PROTEIN"/>
    <property type="match status" value="1"/>
</dbReference>
<reference evidence="3 5" key="2">
    <citation type="journal article" date="2018" name="Plant J.">
        <title>The Physcomitrella patens chromosome-scale assembly reveals moss genome structure and evolution.</title>
        <authorList>
            <person name="Lang D."/>
            <person name="Ullrich K.K."/>
            <person name="Murat F."/>
            <person name="Fuchs J."/>
            <person name="Jenkins J."/>
            <person name="Haas F.B."/>
            <person name="Piednoel M."/>
            <person name="Gundlach H."/>
            <person name="Van Bel M."/>
            <person name="Meyberg R."/>
            <person name="Vives C."/>
            <person name="Morata J."/>
            <person name="Symeonidi A."/>
            <person name="Hiss M."/>
            <person name="Muchero W."/>
            <person name="Kamisugi Y."/>
            <person name="Saleh O."/>
            <person name="Blanc G."/>
            <person name="Decker E.L."/>
            <person name="van Gessel N."/>
            <person name="Grimwood J."/>
            <person name="Hayes R.D."/>
            <person name="Graham S.W."/>
            <person name="Gunter L.E."/>
            <person name="McDaniel S.F."/>
            <person name="Hoernstein S.N.W."/>
            <person name="Larsson A."/>
            <person name="Li F.W."/>
            <person name="Perroud P.F."/>
            <person name="Phillips J."/>
            <person name="Ranjan P."/>
            <person name="Rokshar D.S."/>
            <person name="Rothfels C.J."/>
            <person name="Schneider L."/>
            <person name="Shu S."/>
            <person name="Stevenson D.W."/>
            <person name="Thummler F."/>
            <person name="Tillich M."/>
            <person name="Villarreal Aguilar J.C."/>
            <person name="Widiez T."/>
            <person name="Wong G.K."/>
            <person name="Wymore A."/>
            <person name="Zhang Y."/>
            <person name="Zimmer A.D."/>
            <person name="Quatrano R.S."/>
            <person name="Mayer K.F.X."/>
            <person name="Goodstein D."/>
            <person name="Casacuberta J.M."/>
            <person name="Vandepoele K."/>
            <person name="Reski R."/>
            <person name="Cuming A.C."/>
            <person name="Tuskan G.A."/>
            <person name="Maumus F."/>
            <person name="Salse J."/>
            <person name="Schmutz J."/>
            <person name="Rensing S.A."/>
        </authorList>
    </citation>
    <scope>NUCLEOTIDE SEQUENCE [LARGE SCALE GENOMIC DNA]</scope>
    <source>
        <strain evidence="4 5">cv. Gransden 2004</strain>
    </source>
</reference>
<dbReference type="InterPro" id="IPR000742">
    <property type="entry name" value="EGF"/>
</dbReference>
<dbReference type="EnsemblPlants" id="Pp3c3_18430V3.1">
    <property type="protein sequence ID" value="Pp3c3_18430V3.1"/>
    <property type="gene ID" value="Pp3c3_18430"/>
</dbReference>
<dbReference type="PANTHER" id="PTHR33881:SF17">
    <property type="entry name" value="EGF-LIKE DOMAIN-CONTAINING PROTEIN"/>
    <property type="match status" value="1"/>
</dbReference>
<dbReference type="GeneID" id="112280164"/>
<organism evidence="3">
    <name type="scientific">Physcomitrium patens</name>
    <name type="common">Spreading-leaved earth moss</name>
    <name type="synonym">Physcomitrella patens</name>
    <dbReference type="NCBI Taxonomy" id="3218"/>
    <lineage>
        <taxon>Eukaryota</taxon>
        <taxon>Viridiplantae</taxon>
        <taxon>Streptophyta</taxon>
        <taxon>Embryophyta</taxon>
        <taxon>Bryophyta</taxon>
        <taxon>Bryophytina</taxon>
        <taxon>Bryopsida</taxon>
        <taxon>Funariidae</taxon>
        <taxon>Funariales</taxon>
        <taxon>Funariaceae</taxon>
        <taxon>Physcomitrium</taxon>
    </lineage>
</organism>
<evidence type="ECO:0000313" key="5">
    <source>
        <dbReference type="Proteomes" id="UP000006727"/>
    </source>
</evidence>
<accession>A0A2K1KV04</accession>
<dbReference type="PaxDb" id="3218-PP1S312_75V6.1"/>
<reference evidence="3 5" key="1">
    <citation type="journal article" date="2008" name="Science">
        <title>The Physcomitrella genome reveals evolutionary insights into the conquest of land by plants.</title>
        <authorList>
            <person name="Rensing S."/>
            <person name="Lang D."/>
            <person name="Zimmer A."/>
            <person name="Terry A."/>
            <person name="Salamov A."/>
            <person name="Shapiro H."/>
            <person name="Nishiyama T."/>
            <person name="Perroud P.-F."/>
            <person name="Lindquist E."/>
            <person name="Kamisugi Y."/>
            <person name="Tanahashi T."/>
            <person name="Sakakibara K."/>
            <person name="Fujita T."/>
            <person name="Oishi K."/>
            <person name="Shin-I T."/>
            <person name="Kuroki Y."/>
            <person name="Toyoda A."/>
            <person name="Suzuki Y."/>
            <person name="Hashimoto A."/>
            <person name="Yamaguchi K."/>
            <person name="Sugano A."/>
            <person name="Kohara Y."/>
            <person name="Fujiyama A."/>
            <person name="Anterola A."/>
            <person name="Aoki S."/>
            <person name="Ashton N."/>
            <person name="Barbazuk W.B."/>
            <person name="Barker E."/>
            <person name="Bennetzen J."/>
            <person name="Bezanilla M."/>
            <person name="Blankenship R."/>
            <person name="Cho S.H."/>
            <person name="Dutcher S."/>
            <person name="Estelle M."/>
            <person name="Fawcett J.A."/>
            <person name="Gundlach H."/>
            <person name="Hanada K."/>
            <person name="Heyl A."/>
            <person name="Hicks K.A."/>
            <person name="Hugh J."/>
            <person name="Lohr M."/>
            <person name="Mayer K."/>
            <person name="Melkozernov A."/>
            <person name="Murata T."/>
            <person name="Nelson D."/>
            <person name="Pils B."/>
            <person name="Prigge M."/>
            <person name="Reiss B."/>
            <person name="Renner T."/>
            <person name="Rombauts S."/>
            <person name="Rushton P."/>
            <person name="Sanderfoot A."/>
            <person name="Schween G."/>
            <person name="Shiu S.-H."/>
            <person name="Stueber K."/>
            <person name="Theodoulou F.L."/>
            <person name="Tu H."/>
            <person name="Van de Peer Y."/>
            <person name="Verrier P.J."/>
            <person name="Waters E."/>
            <person name="Wood A."/>
            <person name="Yang L."/>
            <person name="Cove D."/>
            <person name="Cuming A."/>
            <person name="Hasebe M."/>
            <person name="Lucas S."/>
            <person name="Mishler D.B."/>
            <person name="Reski R."/>
            <person name="Grigoriev I."/>
            <person name="Quatrano R.S."/>
            <person name="Boore J.L."/>
        </authorList>
    </citation>
    <scope>NUCLEOTIDE SEQUENCE [LARGE SCALE GENOMIC DNA]</scope>
    <source>
        <strain evidence="4 5">cv. Gransden 2004</strain>
    </source>
</reference>
<dbReference type="EnsemblPlants" id="Pp3c3_18430V3.3">
    <property type="protein sequence ID" value="Pp3c3_18430V3.3"/>
    <property type="gene ID" value="Pp3c3_18430"/>
</dbReference>
<feature type="chain" id="PRO_5044576477" description="EGF-like domain-containing protein" evidence="1">
    <location>
        <begin position="23"/>
        <end position="237"/>
    </location>
</feature>
<proteinExistence type="predicted"/>
<dbReference type="RefSeq" id="XP_024371082.1">
    <property type="nucleotide sequence ID" value="XM_024515314.2"/>
</dbReference>
<protein>
    <recommendedName>
        <fullName evidence="2">EGF-like domain-containing protein</fullName>
    </recommendedName>
</protein>
<evidence type="ECO:0000259" key="2">
    <source>
        <dbReference type="SMART" id="SM00181"/>
    </source>
</evidence>
<name>A0A2K1KV04_PHYPA</name>